<evidence type="ECO:0000313" key="1">
    <source>
        <dbReference type="EMBL" id="SBW18086.1"/>
    </source>
</evidence>
<dbReference type="Proteomes" id="UP000199013">
    <property type="component" value="Unassembled WGS sequence"/>
</dbReference>
<evidence type="ECO:0000313" key="2">
    <source>
        <dbReference type="Proteomes" id="UP000199013"/>
    </source>
</evidence>
<name>A0A1C3NTU6_9ACTN</name>
<gene>
    <name evidence="1" type="ORF">FDG2_0508</name>
</gene>
<proteinExistence type="predicted"/>
<evidence type="ECO:0008006" key="3">
    <source>
        <dbReference type="Google" id="ProtNLM"/>
    </source>
</evidence>
<organism evidence="1 2">
    <name type="scientific">Candidatus Protofrankia californiensis</name>
    <dbReference type="NCBI Taxonomy" id="1839754"/>
    <lineage>
        <taxon>Bacteria</taxon>
        <taxon>Bacillati</taxon>
        <taxon>Actinomycetota</taxon>
        <taxon>Actinomycetes</taxon>
        <taxon>Frankiales</taxon>
        <taxon>Frankiaceae</taxon>
        <taxon>Protofrankia</taxon>
    </lineage>
</organism>
<dbReference type="EMBL" id="FLUV01000202">
    <property type="protein sequence ID" value="SBW18086.1"/>
    <property type="molecule type" value="Genomic_DNA"/>
</dbReference>
<accession>A0A1C3NTU6</accession>
<protein>
    <recommendedName>
        <fullName evidence="3">Transposase IS204/IS1001/IS1096/IS1165 DDE domain-containing protein</fullName>
    </recommendedName>
</protein>
<reference evidence="2" key="1">
    <citation type="submission" date="2016-02" db="EMBL/GenBank/DDBJ databases">
        <authorList>
            <person name="Wibberg D."/>
        </authorList>
    </citation>
    <scope>NUCLEOTIDE SEQUENCE [LARGE SCALE GENOMIC DNA]</scope>
</reference>
<sequence>MFPWATNTRLRLLTRGACGYREPEALIARATLACGGLDVTLPGRAT</sequence>
<keyword evidence="2" id="KW-1185">Reference proteome</keyword>
<dbReference type="AlphaFoldDB" id="A0A1C3NTU6"/>